<organism evidence="2 4">
    <name type="scientific">Bacillus canaveralius</name>
    <dbReference type="NCBI Taxonomy" id="1403243"/>
    <lineage>
        <taxon>Bacteria</taxon>
        <taxon>Bacillati</taxon>
        <taxon>Bacillota</taxon>
        <taxon>Bacilli</taxon>
        <taxon>Bacillales</taxon>
        <taxon>Bacillaceae</taxon>
        <taxon>Bacillus</taxon>
    </lineage>
</organism>
<evidence type="ECO:0000313" key="5">
    <source>
        <dbReference type="Proteomes" id="UP000235114"/>
    </source>
</evidence>
<evidence type="ECO:0000256" key="1">
    <source>
        <dbReference type="SAM" id="MobiDB-lite"/>
    </source>
</evidence>
<dbReference type="OrthoDB" id="2566281at2"/>
<reference evidence="3 5" key="2">
    <citation type="submission" date="2017-12" db="EMBL/GenBank/DDBJ databases">
        <title>Comparative Functional Genomics of Dry Heat Resistant strains isolated from the Viking Spacecraft.</title>
        <authorList>
            <person name="Seuylemezian A."/>
            <person name="Cooper K."/>
            <person name="Vaishampayan P."/>
        </authorList>
    </citation>
    <scope>NUCLEOTIDE SEQUENCE [LARGE SCALE GENOMIC DNA]</scope>
    <source>
        <strain evidence="3 5">ATCC 29669</strain>
    </source>
</reference>
<dbReference type="AlphaFoldDB" id="A0A2N5GPM6"/>
<dbReference type="EMBL" id="PGVD01000003">
    <property type="protein sequence ID" value="PLS00817.1"/>
    <property type="molecule type" value="Genomic_DNA"/>
</dbReference>
<feature type="compositionally biased region" description="Low complexity" evidence="1">
    <location>
        <begin position="185"/>
        <end position="215"/>
    </location>
</feature>
<evidence type="ECO:0000313" key="3">
    <source>
        <dbReference type="EMBL" id="PLS00817.1"/>
    </source>
</evidence>
<name>A0A2N5GPM6_9BACI</name>
<protein>
    <submittedName>
        <fullName evidence="2">Uncharacterized protein</fullName>
    </submittedName>
</protein>
<dbReference type="Proteomes" id="UP000235114">
    <property type="component" value="Unassembled WGS sequence"/>
</dbReference>
<evidence type="ECO:0000313" key="4">
    <source>
        <dbReference type="Proteomes" id="UP000234951"/>
    </source>
</evidence>
<feature type="region of interest" description="Disordered" evidence="1">
    <location>
        <begin position="245"/>
        <end position="265"/>
    </location>
</feature>
<gene>
    <name evidence="2" type="ORF">CU635_06230</name>
    <name evidence="3" type="ORF">CVD25_01120</name>
</gene>
<reference evidence="2 4" key="1">
    <citation type="submission" date="2017-11" db="EMBL/GenBank/DDBJ databases">
        <title>Comparitive Functional Genomics of Dry Heat Resistant strains isolated from the Viking Spacecraft.</title>
        <authorList>
            <person name="Seuylemezian A."/>
            <person name="Cooper K."/>
            <person name="Vaishampayan P."/>
        </authorList>
    </citation>
    <scope>NUCLEOTIDE SEQUENCE [LARGE SCALE GENOMIC DNA]</scope>
    <source>
        <strain evidence="2 4">M4.6</strain>
    </source>
</reference>
<evidence type="ECO:0000313" key="2">
    <source>
        <dbReference type="EMBL" id="PLR84665.1"/>
    </source>
</evidence>
<keyword evidence="5" id="KW-1185">Reference proteome</keyword>
<sequence length="265" mass="30185">MAINEAEINERYRRQVENDIAQQRQSINNSLGMQKREFDNTINRNNQYLGEQVSRLNTDRLVNDDRTTALHNRRGGFYSGGLDYSLTENLRNTTSAQDNVRRDINDKNQGILGQYNLLASQGAEQISTLERQAPDRIRELVAQELARLREFEMEQERLRMQQEAHALDMQRQQLALSNARQPKGGATTAARTTAAAQPAPAAQQFRQQQAAGAQTPLDRYYSQQSATLNKGRSLAMRPIEDILPGIIPAPGKNRNMTPWQKMRMF</sequence>
<dbReference type="RefSeq" id="WP_101576314.1">
    <property type="nucleotide sequence ID" value="NZ_PGVA01000012.1"/>
</dbReference>
<accession>A0A2N5GPM6</accession>
<comment type="caution">
    <text evidence="2">The sequence shown here is derived from an EMBL/GenBank/DDBJ whole genome shotgun (WGS) entry which is preliminary data.</text>
</comment>
<dbReference type="Proteomes" id="UP000234951">
    <property type="component" value="Unassembled WGS sequence"/>
</dbReference>
<feature type="region of interest" description="Disordered" evidence="1">
    <location>
        <begin position="178"/>
        <end position="218"/>
    </location>
</feature>
<dbReference type="EMBL" id="PGVA01000012">
    <property type="protein sequence ID" value="PLR84665.1"/>
    <property type="molecule type" value="Genomic_DNA"/>
</dbReference>
<proteinExistence type="predicted"/>